<proteinExistence type="inferred from homology"/>
<evidence type="ECO:0000313" key="3">
    <source>
        <dbReference type="EMBL" id="MBM3317658.1"/>
    </source>
</evidence>
<dbReference type="SUPFAM" id="SSF51735">
    <property type="entry name" value="NAD(P)-binding Rossmann-fold domains"/>
    <property type="match status" value="1"/>
</dbReference>
<dbReference type="Pfam" id="PF01370">
    <property type="entry name" value="Epimerase"/>
    <property type="match status" value="1"/>
</dbReference>
<dbReference type="InterPro" id="IPR036291">
    <property type="entry name" value="NAD(P)-bd_dom_sf"/>
</dbReference>
<dbReference type="AlphaFoldDB" id="A0A938BNW0"/>
<dbReference type="Gene3D" id="3.40.50.720">
    <property type="entry name" value="NAD(P)-binding Rossmann-like Domain"/>
    <property type="match status" value="1"/>
</dbReference>
<feature type="domain" description="NAD-dependent epimerase/dehydratase" evidence="2">
    <location>
        <begin position="1"/>
        <end position="267"/>
    </location>
</feature>
<dbReference type="InterPro" id="IPR001509">
    <property type="entry name" value="Epimerase_deHydtase"/>
</dbReference>
<comment type="caution">
    <text evidence="3">The sequence shown here is derived from an EMBL/GenBank/DDBJ whole genome shotgun (WGS) entry which is preliminary data.</text>
</comment>
<sequence length="353" mass="38639">MLITGGAGFIGSHAAEYFARRGYRVTVLDNLSRGRLLKREDPHALDNWNHLAGLEGVALVRGDVCDAAALAPLAAEADVILHAAAQTAVTTSVADPATDFRNNAVGAFTVLEAARLGGRRPAVLFCSTNKVYGENVNQVPVVEEARRYRFDAPWEQGIPENFSIDRCEHTPYGCSKLAGDLYTQDFGHLYGMRCGVFRMSCIYGTRQFGMEDQGWVAWFVIAALTGRPITIFGDGKQVRDVLWIEDLLRAYEAFLKSDLPAGVFNIGGGPRHTLSLLELLEIIGEETGAAPEVGYGDWRPSDQKVYVSDIRQARERLGWEPRVAPREGVRRLAAWAREHLAPNRAAPGVGEGG</sequence>
<comment type="similarity">
    <text evidence="1">Belongs to the NAD(P)-dependent epimerase/dehydratase family.</text>
</comment>
<name>A0A938BNW0_UNCEI</name>
<organism evidence="3 4">
    <name type="scientific">Eiseniibacteriota bacterium</name>
    <dbReference type="NCBI Taxonomy" id="2212470"/>
    <lineage>
        <taxon>Bacteria</taxon>
        <taxon>Candidatus Eiseniibacteriota</taxon>
    </lineage>
</organism>
<dbReference type="Proteomes" id="UP000748308">
    <property type="component" value="Unassembled WGS sequence"/>
</dbReference>
<protein>
    <submittedName>
        <fullName evidence="3">NAD-dependent epimerase/dehydratase family protein</fullName>
    </submittedName>
</protein>
<gene>
    <name evidence="3" type="ORF">FJY75_07375</name>
</gene>
<reference evidence="3" key="1">
    <citation type="submission" date="2019-03" db="EMBL/GenBank/DDBJ databases">
        <title>Lake Tanganyika Metagenome-Assembled Genomes (MAGs).</title>
        <authorList>
            <person name="Tran P."/>
        </authorList>
    </citation>
    <scope>NUCLEOTIDE SEQUENCE</scope>
    <source>
        <strain evidence="3">M_DeepCast_400m_m2_100</strain>
    </source>
</reference>
<dbReference type="PANTHER" id="PTHR43000">
    <property type="entry name" value="DTDP-D-GLUCOSE 4,6-DEHYDRATASE-RELATED"/>
    <property type="match status" value="1"/>
</dbReference>
<evidence type="ECO:0000259" key="2">
    <source>
        <dbReference type="Pfam" id="PF01370"/>
    </source>
</evidence>
<evidence type="ECO:0000256" key="1">
    <source>
        <dbReference type="ARBA" id="ARBA00007637"/>
    </source>
</evidence>
<accession>A0A938BNW0</accession>
<evidence type="ECO:0000313" key="4">
    <source>
        <dbReference type="Proteomes" id="UP000748308"/>
    </source>
</evidence>
<dbReference type="EMBL" id="VGIY01000160">
    <property type="protein sequence ID" value="MBM3317658.1"/>
    <property type="molecule type" value="Genomic_DNA"/>
</dbReference>